<evidence type="ECO:0000313" key="2">
    <source>
        <dbReference type="EMBL" id="MBH5388676.1"/>
    </source>
</evidence>
<dbReference type="EMBL" id="JACEGD010000018">
    <property type="protein sequence ID" value="MBH5388676.1"/>
    <property type="molecule type" value="Genomic_DNA"/>
</dbReference>
<reference evidence="2 3" key="1">
    <citation type="submission" date="2020-07" db="EMBL/GenBank/DDBJ databases">
        <title>Bradyrhizobium diversity isolated from nodules of indigenous legumes of Western Australia.</title>
        <authorList>
            <person name="Klepa M.S."/>
        </authorList>
    </citation>
    <scope>NUCLEOTIDE SEQUENCE [LARGE SCALE GENOMIC DNA]</scope>
    <source>
        <strain evidence="2 3">CNPSo 4019</strain>
    </source>
</reference>
<accession>A0ABS0P5X2</accession>
<proteinExistence type="predicted"/>
<dbReference type="Proteomes" id="UP001194539">
    <property type="component" value="Unassembled WGS sequence"/>
</dbReference>
<protein>
    <recommendedName>
        <fullName evidence="4">Cation-transporting P-type ATPase N-terminal domain-containing protein</fullName>
    </recommendedName>
</protein>
<organism evidence="2 3">
    <name type="scientific">Bradyrhizobium diversitatis</name>
    <dbReference type="NCBI Taxonomy" id="2755406"/>
    <lineage>
        <taxon>Bacteria</taxon>
        <taxon>Pseudomonadati</taxon>
        <taxon>Pseudomonadota</taxon>
        <taxon>Alphaproteobacteria</taxon>
        <taxon>Hyphomicrobiales</taxon>
        <taxon>Nitrobacteraceae</taxon>
        <taxon>Bradyrhizobium</taxon>
    </lineage>
</organism>
<dbReference type="RefSeq" id="WP_197967323.1">
    <property type="nucleotide sequence ID" value="NZ_JACEGD010000018.1"/>
</dbReference>
<gene>
    <name evidence="2" type="ORF">H1B27_20645</name>
</gene>
<name>A0ABS0P5X2_9BRAD</name>
<evidence type="ECO:0000256" key="1">
    <source>
        <dbReference type="SAM" id="MobiDB-lite"/>
    </source>
</evidence>
<evidence type="ECO:0000313" key="3">
    <source>
        <dbReference type="Proteomes" id="UP001194539"/>
    </source>
</evidence>
<comment type="caution">
    <text evidence="2">The sequence shown here is derived from an EMBL/GenBank/DDBJ whole genome shotgun (WGS) entry which is preliminary data.</text>
</comment>
<keyword evidence="3" id="KW-1185">Reference proteome</keyword>
<sequence>MAERKPSLTRAPERPELERLLKLNKEKGVSEATIQEQRASFAYGNAPKGSRITKDSARTASKSVRLHA</sequence>
<feature type="region of interest" description="Disordered" evidence="1">
    <location>
        <begin position="40"/>
        <end position="68"/>
    </location>
</feature>
<evidence type="ECO:0008006" key="4">
    <source>
        <dbReference type="Google" id="ProtNLM"/>
    </source>
</evidence>